<dbReference type="Gene3D" id="3.30.460.10">
    <property type="entry name" value="Beta Polymerase, domain 2"/>
    <property type="match status" value="1"/>
</dbReference>
<dbReference type="PANTHER" id="PTHR34822:SF1">
    <property type="entry name" value="GRPB FAMILY PROTEIN"/>
    <property type="match status" value="1"/>
</dbReference>
<dbReference type="PANTHER" id="PTHR34822">
    <property type="entry name" value="GRPB DOMAIN PROTEIN (AFU_ORTHOLOGUE AFUA_1G01530)"/>
    <property type="match status" value="1"/>
</dbReference>
<organism evidence="1 2">
    <name type="scientific">Acaryochloris thomasi RCC1774</name>
    <dbReference type="NCBI Taxonomy" id="1764569"/>
    <lineage>
        <taxon>Bacteria</taxon>
        <taxon>Bacillati</taxon>
        <taxon>Cyanobacteriota</taxon>
        <taxon>Cyanophyceae</taxon>
        <taxon>Acaryochloridales</taxon>
        <taxon>Acaryochloridaceae</taxon>
        <taxon>Acaryochloris</taxon>
        <taxon>Acaryochloris thomasi</taxon>
    </lineage>
</organism>
<dbReference type="InterPro" id="IPR007344">
    <property type="entry name" value="GrpB/CoaE"/>
</dbReference>
<dbReference type="InterPro" id="IPR043519">
    <property type="entry name" value="NT_sf"/>
</dbReference>
<keyword evidence="2" id="KW-1185">Reference proteome</keyword>
<dbReference type="Proteomes" id="UP000248857">
    <property type="component" value="Unassembled WGS sequence"/>
</dbReference>
<name>A0A2W1JCA4_9CYAN</name>
<evidence type="ECO:0000313" key="2">
    <source>
        <dbReference type="Proteomes" id="UP000248857"/>
    </source>
</evidence>
<protein>
    <recommendedName>
        <fullName evidence="3">Dephospho-CoA kinase</fullName>
    </recommendedName>
</protein>
<dbReference type="RefSeq" id="WP_110988076.1">
    <property type="nucleotide sequence ID" value="NZ_CAWNWM010000017.1"/>
</dbReference>
<accession>A0A2W1JCA4</accession>
<evidence type="ECO:0000313" key="1">
    <source>
        <dbReference type="EMBL" id="PZD71466.1"/>
    </source>
</evidence>
<gene>
    <name evidence="1" type="ORF">C1752_06385</name>
</gene>
<comment type="caution">
    <text evidence="1">The sequence shown here is derived from an EMBL/GenBank/DDBJ whole genome shotgun (WGS) entry which is preliminary data.</text>
</comment>
<dbReference type="Pfam" id="PF04229">
    <property type="entry name" value="GrpB"/>
    <property type="match status" value="1"/>
</dbReference>
<dbReference type="EMBL" id="PQWO01000017">
    <property type="protein sequence ID" value="PZD71466.1"/>
    <property type="molecule type" value="Genomic_DNA"/>
</dbReference>
<evidence type="ECO:0008006" key="3">
    <source>
        <dbReference type="Google" id="ProtNLM"/>
    </source>
</evidence>
<dbReference type="SUPFAM" id="SSF81301">
    <property type="entry name" value="Nucleotidyltransferase"/>
    <property type="match status" value="1"/>
</dbReference>
<sequence>MDKVVIVEYNLQWPVLFTQEAATISNALDDTLVKRIEHFGSTAVPGLAAKPIVDLLVEVRSLTEAQESVIQPLAALGYAYWSDNPDPERMFFVKGLPPNGPRTHHIHMVEADSVLWERLTFRDYLRSHPAEAEQYLQLKSQLAAQFSTDREAYTAGKTAFIQSMTQIAKQWKASSMTVDA</sequence>
<proteinExistence type="predicted"/>
<dbReference type="OrthoDB" id="9799092at2"/>
<dbReference type="AlphaFoldDB" id="A0A2W1JCA4"/>
<reference evidence="1 2" key="1">
    <citation type="journal article" date="2018" name="Sci. Rep.">
        <title>A novel species of the marine cyanobacterium Acaryochloris with a unique pigment content and lifestyle.</title>
        <authorList>
            <person name="Partensky F."/>
            <person name="Six C."/>
            <person name="Ratin M."/>
            <person name="Garczarek L."/>
            <person name="Vaulot D."/>
            <person name="Probert I."/>
            <person name="Calteau A."/>
            <person name="Gourvil P."/>
            <person name="Marie D."/>
            <person name="Grebert T."/>
            <person name="Bouchier C."/>
            <person name="Le Panse S."/>
            <person name="Gachenot M."/>
            <person name="Rodriguez F."/>
            <person name="Garrido J.L."/>
        </authorList>
    </citation>
    <scope>NUCLEOTIDE SEQUENCE [LARGE SCALE GENOMIC DNA]</scope>
    <source>
        <strain evidence="1 2">RCC1774</strain>
    </source>
</reference>